<name>A0ABS8N8T3_9CLOT</name>
<evidence type="ECO:0000313" key="2">
    <source>
        <dbReference type="EMBL" id="MCC9296209.1"/>
    </source>
</evidence>
<protein>
    <recommendedName>
        <fullName evidence="1">Rubrerythrin diiron-binding domain-containing protein</fullName>
    </recommendedName>
</protein>
<dbReference type="RefSeq" id="WP_150358149.1">
    <property type="nucleotide sequence ID" value="NZ_JAJJPB010000025.1"/>
</dbReference>
<keyword evidence="3" id="KW-1185">Reference proteome</keyword>
<gene>
    <name evidence="2" type="ORF">LN736_15220</name>
</gene>
<evidence type="ECO:0000259" key="1">
    <source>
        <dbReference type="Pfam" id="PF02915"/>
    </source>
</evidence>
<feature type="domain" description="Rubrerythrin diiron-binding" evidence="1">
    <location>
        <begin position="7"/>
        <end position="60"/>
    </location>
</feature>
<dbReference type="InterPro" id="IPR003251">
    <property type="entry name" value="Rr_diiron-bd_dom"/>
</dbReference>
<dbReference type="InterPro" id="IPR009078">
    <property type="entry name" value="Ferritin-like_SF"/>
</dbReference>
<dbReference type="Gene3D" id="1.20.1260.10">
    <property type="match status" value="1"/>
</dbReference>
<dbReference type="EMBL" id="JAJJPB010000025">
    <property type="protein sequence ID" value="MCC9296209.1"/>
    <property type="molecule type" value="Genomic_DNA"/>
</dbReference>
<dbReference type="Pfam" id="PF02915">
    <property type="entry name" value="Rubrerythrin"/>
    <property type="match status" value="1"/>
</dbReference>
<evidence type="ECO:0000313" key="3">
    <source>
        <dbReference type="Proteomes" id="UP001165422"/>
    </source>
</evidence>
<sequence>MNLTTEDILKKKILDEQQNVRDYQQYSDKIDNKEINEIFKNFAEKSAYHAQTLQNLLKKHKR</sequence>
<comment type="caution">
    <text evidence="2">The sequence shown here is derived from an EMBL/GenBank/DDBJ whole genome shotgun (WGS) entry which is preliminary data.</text>
</comment>
<dbReference type="InterPro" id="IPR012347">
    <property type="entry name" value="Ferritin-like"/>
</dbReference>
<reference evidence="2" key="1">
    <citation type="submission" date="2021-11" db="EMBL/GenBank/DDBJ databases">
        <authorList>
            <person name="Qingchun L."/>
            <person name="Dong Z."/>
            <person name="Zongwei Q."/>
            <person name="Jia Z."/>
            <person name="Duotao L."/>
        </authorList>
    </citation>
    <scope>NUCLEOTIDE SEQUENCE</scope>
    <source>
        <strain evidence="2">WLY-B-L2</strain>
    </source>
</reference>
<accession>A0ABS8N8T3</accession>
<dbReference type="Proteomes" id="UP001165422">
    <property type="component" value="Unassembled WGS sequence"/>
</dbReference>
<dbReference type="SUPFAM" id="SSF47240">
    <property type="entry name" value="Ferritin-like"/>
    <property type="match status" value="1"/>
</dbReference>
<organism evidence="2 3">
    <name type="scientific">Clostridium aromativorans</name>
    <dbReference type="NCBI Taxonomy" id="2836848"/>
    <lineage>
        <taxon>Bacteria</taxon>
        <taxon>Bacillati</taxon>
        <taxon>Bacillota</taxon>
        <taxon>Clostridia</taxon>
        <taxon>Eubacteriales</taxon>
        <taxon>Clostridiaceae</taxon>
        <taxon>Clostridium</taxon>
    </lineage>
</organism>
<proteinExistence type="predicted"/>